<sequence length="174" mass="19015">MMQASLDLSPHEIISQDVFGFGFSAGAANRLCAAAKKGISSVVAPGGMDFVDVSAKDFFAGILGDPAARNYVLHNSEIAHVKLTAEEAARGAAIFTERLNRHTGKLSVILPLQGLRSDTRQGQKLYDPAVDQAIFDVIRKGLRTDIRLVELDAHFFDETFSECAFEEMMRLLQV</sequence>
<evidence type="ECO:0000313" key="2">
    <source>
        <dbReference type="EMBL" id="MPN02227.1"/>
    </source>
</evidence>
<proteinExistence type="predicted"/>
<dbReference type="PANTHER" id="PTHR31862:SF1">
    <property type="entry name" value="UPF0261 DOMAIN PROTEIN (AFU_ORTHOLOGUE AFUA_1G10120)"/>
    <property type="match status" value="1"/>
</dbReference>
<dbReference type="Pfam" id="PF23189">
    <property type="entry name" value="UPF0261_C"/>
    <property type="match status" value="1"/>
</dbReference>
<reference evidence="2" key="1">
    <citation type="submission" date="2019-08" db="EMBL/GenBank/DDBJ databases">
        <authorList>
            <person name="Kucharzyk K."/>
            <person name="Murdoch R.W."/>
            <person name="Higgins S."/>
            <person name="Loffler F."/>
        </authorList>
    </citation>
    <scope>NUCLEOTIDE SEQUENCE</scope>
</reference>
<organism evidence="2">
    <name type="scientific">bioreactor metagenome</name>
    <dbReference type="NCBI Taxonomy" id="1076179"/>
    <lineage>
        <taxon>unclassified sequences</taxon>
        <taxon>metagenomes</taxon>
        <taxon>ecological metagenomes</taxon>
    </lineage>
</organism>
<dbReference type="InterPro" id="IPR051353">
    <property type="entry name" value="Tobamovirus_resist_UPF0261"/>
</dbReference>
<comment type="caution">
    <text evidence="2">The sequence shown here is derived from an EMBL/GenBank/DDBJ whole genome shotgun (WGS) entry which is preliminary data.</text>
</comment>
<evidence type="ECO:0000259" key="1">
    <source>
        <dbReference type="Pfam" id="PF23189"/>
    </source>
</evidence>
<dbReference type="Gene3D" id="3.40.50.12030">
    <property type="entry name" value="Uncharacterised protein family UPF0261, NC domain"/>
    <property type="match status" value="1"/>
</dbReference>
<accession>A0A645EKC8</accession>
<name>A0A645EKC8_9ZZZZ</name>
<dbReference type="EMBL" id="VSSQ01048181">
    <property type="protein sequence ID" value="MPN02227.1"/>
    <property type="molecule type" value="Genomic_DNA"/>
</dbReference>
<gene>
    <name evidence="2" type="ORF">SDC9_149441</name>
</gene>
<dbReference type="InterPro" id="IPR056778">
    <property type="entry name" value="UPF0261_C"/>
</dbReference>
<dbReference type="PANTHER" id="PTHR31862">
    <property type="entry name" value="UPF0261 DOMAIN PROTEIN (AFU_ORTHOLOGUE AFUA_1G10120)"/>
    <property type="match status" value="1"/>
</dbReference>
<feature type="domain" description="UPF0261" evidence="1">
    <location>
        <begin position="2"/>
        <end position="171"/>
    </location>
</feature>
<protein>
    <recommendedName>
        <fullName evidence="1">UPF0261 domain-containing protein</fullName>
    </recommendedName>
</protein>
<dbReference type="AlphaFoldDB" id="A0A645EKC8"/>